<dbReference type="SUPFAM" id="SSF74853">
    <property type="entry name" value="Lamin A/C globular tail domain"/>
    <property type="match status" value="3"/>
</dbReference>
<protein>
    <recommendedName>
        <fullName evidence="1">LTD domain-containing protein</fullName>
    </recommendedName>
</protein>
<dbReference type="InterPro" id="IPR013783">
    <property type="entry name" value="Ig-like_fold"/>
</dbReference>
<organism evidence="2 3">
    <name type="scientific">Paenibacillus flagellatus</name>
    <dbReference type="NCBI Taxonomy" id="2211139"/>
    <lineage>
        <taxon>Bacteria</taxon>
        <taxon>Bacillati</taxon>
        <taxon>Bacillota</taxon>
        <taxon>Bacilli</taxon>
        <taxon>Bacillales</taxon>
        <taxon>Paenibacillaceae</taxon>
        <taxon>Paenibacillus</taxon>
    </lineage>
</organism>
<dbReference type="Gene3D" id="2.60.40.10">
    <property type="entry name" value="Immunoglobulins"/>
    <property type="match status" value="1"/>
</dbReference>
<dbReference type="Proteomes" id="UP000247476">
    <property type="component" value="Unassembled WGS sequence"/>
</dbReference>
<comment type="caution">
    <text evidence="2">The sequence shown here is derived from an EMBL/GenBank/DDBJ whole genome shotgun (WGS) entry which is preliminary data.</text>
</comment>
<feature type="domain" description="LTD" evidence="1">
    <location>
        <begin position="218"/>
        <end position="366"/>
    </location>
</feature>
<dbReference type="InterPro" id="IPR001322">
    <property type="entry name" value="Lamin_tail_dom"/>
</dbReference>
<dbReference type="InterPro" id="IPR016195">
    <property type="entry name" value="Pol/histidinol_Pase-like"/>
</dbReference>
<accession>A0A2V5KA70</accession>
<dbReference type="NCBIfam" id="NF038032">
    <property type="entry name" value="CehA_McbA_metalo"/>
    <property type="match status" value="1"/>
</dbReference>
<feature type="domain" description="LTD" evidence="1">
    <location>
        <begin position="841"/>
        <end position="1006"/>
    </location>
</feature>
<keyword evidence="3" id="KW-1185">Reference proteome</keyword>
<dbReference type="Gene3D" id="3.20.20.140">
    <property type="entry name" value="Metal-dependent hydrolases"/>
    <property type="match status" value="1"/>
</dbReference>
<evidence type="ECO:0000259" key="1">
    <source>
        <dbReference type="PROSITE" id="PS51841"/>
    </source>
</evidence>
<gene>
    <name evidence="2" type="ORF">DLM86_04940</name>
</gene>
<dbReference type="EMBL" id="QJVJ01000002">
    <property type="protein sequence ID" value="PYI56328.1"/>
    <property type="molecule type" value="Genomic_DNA"/>
</dbReference>
<dbReference type="PROSITE" id="PS51841">
    <property type="entry name" value="LTD"/>
    <property type="match status" value="3"/>
</dbReference>
<dbReference type="SUPFAM" id="SSF89550">
    <property type="entry name" value="PHP domain-like"/>
    <property type="match status" value="1"/>
</dbReference>
<sequence length="1052" mass="114153">MMYGRISKLGMALALAAAVGFPGNGWGTGTQTAYAASTIPALTVTEMVANSNGDSGSITDSYEYVELKNNTSAPIDLSGYKFVFWYTPTASVTWDLTASQTIPAGGVRVVWIKNTYAQGKTLANFNAHYGTSFTSSTLYTLDLGSGGGLGNTGFKKLIVQTDSGTDVCTAAYNDRIFDSTTTDEDAVAEHSAIVYEFPDYRVDGSIAMRKVAANQQPTPGTVPAPPALWITELLPNPSISSTDQNDAYEYVELYNNTASAIDLAGYTFRYYWDYADPTHYDDWNMTASKSIPAYGTMIVWLKGTQASGRTLADFAAHYNLPSTYLTSPRVYELTVPTPQSMGNEGKKTVELRTDAGAVVSSATYNDGTSNDASSRIDVDPTDTSVAYGYPVDGTKRMRKLARNQYPTPGMPYNWFVGQMHNHTKYSEKDGAQTATNTPQGAFAAAVSEGADFMGLSDHSEQLDDGDPTVPNGEWADTKRQAGAASVPYAFSGFAGYEMTYNTTTAIWGHANVFNTDGFADRWDTIDGRQYNMHDLWDDLADHPEAVFQFNHPGAYWGDFEDFRYYSQTADDQAALFEFNGMTDTVTENFDRYVRALDRGWHVAPTWNGDVHNGTWMQDDNRLVVQAEFNTREAIMDAIRARRAYVSYGDRDLKVAFEINGKPMGSRLTNPGTLNVSVMAANPTNDPISRITLYGPGGQAISSQTYGSRLAHYTTALPPQYGYYFAKIEQADGDWAVTAPIWIEDPAPVRLAMSTQSTAAAGAPVQVNANVSNTTGSALSNVLVEFYKDDYLTTDDNYSAANKVGEATIASIAAGATAAASTTWAPPGGAGTYRLLVRVTATAGGVPRSVTGGIHMPELYVTEVVANSAGHTGVDNGYGDFYDEDYDFVEIYNNSKNAVNLKGFKLRDTYKTPYDIATDYIIPAKSVGLIWIKKKNSTKTLADFNAAYGTSFAAGQVLELQSDDVNGGLRFNGETWVDLVRDSDGARIFRAKYNNGTNVREVHGPIGTHGADPSVDGKAVRYKYPTDGSYYLEKLSSNVSPTPGTVQSDQLAP</sequence>
<dbReference type="AlphaFoldDB" id="A0A2V5KA70"/>
<evidence type="ECO:0000313" key="2">
    <source>
        <dbReference type="EMBL" id="PYI56328.1"/>
    </source>
</evidence>
<proteinExistence type="predicted"/>
<dbReference type="Pfam" id="PF00932">
    <property type="entry name" value="LTD"/>
    <property type="match status" value="3"/>
</dbReference>
<dbReference type="OrthoDB" id="9801679at2"/>
<dbReference type="RefSeq" id="WP_110838856.1">
    <property type="nucleotide sequence ID" value="NZ_QJVJ01000002.1"/>
</dbReference>
<reference evidence="2 3" key="1">
    <citation type="submission" date="2018-05" db="EMBL/GenBank/DDBJ databases">
        <title>Paenibacillus flagellatus sp. nov., isolated from selenium mineral soil.</title>
        <authorList>
            <person name="Dai X."/>
        </authorList>
    </citation>
    <scope>NUCLEOTIDE SEQUENCE [LARGE SCALE GENOMIC DNA]</scope>
    <source>
        <strain evidence="2 3">DXL2</strain>
    </source>
</reference>
<dbReference type="InterPro" id="IPR036415">
    <property type="entry name" value="Lamin_tail_dom_sf"/>
</dbReference>
<evidence type="ECO:0000313" key="3">
    <source>
        <dbReference type="Proteomes" id="UP000247476"/>
    </source>
</evidence>
<name>A0A2V5KA70_9BACL</name>
<dbReference type="Gene3D" id="2.60.40.1260">
    <property type="entry name" value="Lamin Tail domain"/>
    <property type="match status" value="1"/>
</dbReference>
<feature type="domain" description="LTD" evidence="1">
    <location>
        <begin position="30"/>
        <end position="174"/>
    </location>
</feature>